<reference evidence="2" key="1">
    <citation type="submission" date="2020-10" db="EMBL/GenBank/DDBJ databases">
        <authorList>
            <person name="Gilroy R."/>
        </authorList>
    </citation>
    <scope>NUCLEOTIDE SEQUENCE</scope>
    <source>
        <strain evidence="2">10192</strain>
    </source>
</reference>
<reference evidence="2" key="2">
    <citation type="journal article" date="2021" name="PeerJ">
        <title>Extensive microbial diversity within the chicken gut microbiome revealed by metagenomics and culture.</title>
        <authorList>
            <person name="Gilroy R."/>
            <person name="Ravi A."/>
            <person name="Getino M."/>
            <person name="Pursley I."/>
            <person name="Horton D.L."/>
            <person name="Alikhan N.F."/>
            <person name="Baker D."/>
            <person name="Gharbi K."/>
            <person name="Hall N."/>
            <person name="Watson M."/>
            <person name="Adriaenssens E.M."/>
            <person name="Foster-Nyarko E."/>
            <person name="Jarju S."/>
            <person name="Secka A."/>
            <person name="Antonio M."/>
            <person name="Oren A."/>
            <person name="Chaudhuri R.R."/>
            <person name="La Ragione R."/>
            <person name="Hildebrand F."/>
            <person name="Pallen M.J."/>
        </authorList>
    </citation>
    <scope>NUCLEOTIDE SEQUENCE</scope>
    <source>
        <strain evidence="2">10192</strain>
    </source>
</reference>
<dbReference type="InterPro" id="IPR045584">
    <property type="entry name" value="Pilin-like"/>
</dbReference>
<evidence type="ECO:0000259" key="1">
    <source>
        <dbReference type="Pfam" id="PF20318"/>
    </source>
</evidence>
<proteinExistence type="predicted"/>
<dbReference type="NCBIfam" id="TIGR02532">
    <property type="entry name" value="IV_pilin_GFxxxE"/>
    <property type="match status" value="1"/>
</dbReference>
<sequence>MRIYMKKGFTLAEVLITLGIIGIVAALTIPNLIGNYEKYITVVKLKRAYSIISQVAERGVAEYGDMNSLDSFYDEKDNCEKYYNKYWKPYIQIAKGPVKFDRYYDADLYKKYGYKGPFSSVNGSPWYDLEGNQKLSITVGFDLITTDNIFIRVDMSNNIIVDLNGPQKPNKAGRDVFWFSINKSQNKVTPLSYYAGERECGTVSEAGSWGGGYTCADKIMKDGWTIKDDYPW</sequence>
<evidence type="ECO:0000313" key="3">
    <source>
        <dbReference type="Proteomes" id="UP000823632"/>
    </source>
</evidence>
<dbReference type="AlphaFoldDB" id="A0A9D9DN24"/>
<dbReference type="Pfam" id="PF07963">
    <property type="entry name" value="N_methyl"/>
    <property type="match status" value="1"/>
</dbReference>
<dbReference type="Gene3D" id="3.30.700.10">
    <property type="entry name" value="Glycoprotein, Type 4 Pilin"/>
    <property type="match status" value="1"/>
</dbReference>
<dbReference type="EMBL" id="JADIND010000092">
    <property type="protein sequence ID" value="MBO8430578.1"/>
    <property type="molecule type" value="Genomic_DNA"/>
</dbReference>
<accession>A0A9D9DN24</accession>
<protein>
    <submittedName>
        <fullName evidence="2">Type II secretion system protein</fullName>
    </submittedName>
</protein>
<evidence type="ECO:0000313" key="2">
    <source>
        <dbReference type="EMBL" id="MBO8430578.1"/>
    </source>
</evidence>
<dbReference type="InterPro" id="IPR012902">
    <property type="entry name" value="N_methyl_site"/>
</dbReference>
<feature type="domain" description="DUF6613" evidence="1">
    <location>
        <begin position="32"/>
        <end position="182"/>
    </location>
</feature>
<name>A0A9D9DN24_9BACT</name>
<organism evidence="2 3">
    <name type="scientific">Candidatus Scatousia excrementipullorum</name>
    <dbReference type="NCBI Taxonomy" id="2840936"/>
    <lineage>
        <taxon>Bacteria</taxon>
        <taxon>Candidatus Scatousia</taxon>
    </lineage>
</organism>
<gene>
    <name evidence="2" type="ORF">IAC76_04260</name>
</gene>
<dbReference type="SUPFAM" id="SSF54523">
    <property type="entry name" value="Pili subunits"/>
    <property type="match status" value="1"/>
</dbReference>
<dbReference type="InterPro" id="IPR046721">
    <property type="entry name" value="DUF6613"/>
</dbReference>
<dbReference type="Pfam" id="PF20318">
    <property type="entry name" value="DUF6613"/>
    <property type="match status" value="1"/>
</dbReference>
<dbReference type="Proteomes" id="UP000823632">
    <property type="component" value="Unassembled WGS sequence"/>
</dbReference>
<comment type="caution">
    <text evidence="2">The sequence shown here is derived from an EMBL/GenBank/DDBJ whole genome shotgun (WGS) entry which is preliminary data.</text>
</comment>